<comment type="caution">
    <text evidence="1">The sequence shown here is derived from an EMBL/GenBank/DDBJ whole genome shotgun (WGS) entry which is preliminary data.</text>
</comment>
<keyword evidence="2" id="KW-1185">Reference proteome</keyword>
<dbReference type="OrthoDB" id="9787428at2"/>
<gene>
    <name evidence="1" type="ORF">KTT_11900</name>
</gene>
<dbReference type="RefSeq" id="WP_126579054.1">
    <property type="nucleotide sequence ID" value="NZ_BIFR01000001.1"/>
</dbReference>
<reference evidence="2" key="1">
    <citation type="submission" date="2018-12" db="EMBL/GenBank/DDBJ databases">
        <title>Tengunoibacter tsumagoiensis gen. nov., sp. nov., Dictyobacter kobayashii sp. nov., D. alpinus sp. nov., and D. joshuensis sp. nov. and description of Dictyobacteraceae fam. nov. within the order Ktedonobacterales isolated from Tengu-no-mugimeshi.</title>
        <authorList>
            <person name="Wang C.M."/>
            <person name="Zheng Y."/>
            <person name="Sakai Y."/>
            <person name="Toyoda A."/>
            <person name="Minakuchi Y."/>
            <person name="Abe K."/>
            <person name="Yokota A."/>
            <person name="Yabe S."/>
        </authorList>
    </citation>
    <scope>NUCLEOTIDE SEQUENCE [LARGE SCALE GENOMIC DNA]</scope>
    <source>
        <strain evidence="2">Uno3</strain>
    </source>
</reference>
<evidence type="ECO:0000313" key="2">
    <source>
        <dbReference type="Proteomes" id="UP000287352"/>
    </source>
</evidence>
<organism evidence="1 2">
    <name type="scientific">Tengunoibacter tsumagoiensis</name>
    <dbReference type="NCBI Taxonomy" id="2014871"/>
    <lineage>
        <taxon>Bacteria</taxon>
        <taxon>Bacillati</taxon>
        <taxon>Chloroflexota</taxon>
        <taxon>Ktedonobacteria</taxon>
        <taxon>Ktedonobacterales</taxon>
        <taxon>Dictyobacteraceae</taxon>
        <taxon>Tengunoibacter</taxon>
    </lineage>
</organism>
<dbReference type="InterPro" id="IPR023393">
    <property type="entry name" value="START-like_dom_sf"/>
</dbReference>
<dbReference type="PANTHER" id="PTHR38588:SF1">
    <property type="entry name" value="BLL0334 PROTEIN"/>
    <property type="match status" value="1"/>
</dbReference>
<protein>
    <submittedName>
        <fullName evidence="1">Carbon monoxide dehydrogenase</fullName>
    </submittedName>
</protein>
<dbReference type="EMBL" id="BIFR01000001">
    <property type="protein sequence ID" value="GCE11331.1"/>
    <property type="molecule type" value="Genomic_DNA"/>
</dbReference>
<dbReference type="PANTHER" id="PTHR38588">
    <property type="entry name" value="BLL0334 PROTEIN"/>
    <property type="match status" value="1"/>
</dbReference>
<dbReference type="AlphaFoldDB" id="A0A401ZWN7"/>
<dbReference type="Pfam" id="PF06240">
    <property type="entry name" value="COXG"/>
    <property type="match status" value="1"/>
</dbReference>
<sequence>MEITGSQKIKASREQVFQGLLNQDVLKNSIPGCEGAETFEDANGKHTSFTVTTGVPGFKGPYRIDLQTTEVTPPSHLVLTASPSSSVGSVVARCPIDLTQEADGSTLLSYSAHAELSGKIAATPEFILKGAVKGALDHFFKSFEKQVLALA</sequence>
<proteinExistence type="predicted"/>
<dbReference type="Gene3D" id="3.30.530.20">
    <property type="match status" value="1"/>
</dbReference>
<dbReference type="InterPro" id="IPR010419">
    <property type="entry name" value="CO_DH_gsu"/>
</dbReference>
<name>A0A401ZWN7_9CHLR</name>
<accession>A0A401ZWN7</accession>
<dbReference type="SUPFAM" id="SSF55961">
    <property type="entry name" value="Bet v1-like"/>
    <property type="match status" value="1"/>
</dbReference>
<evidence type="ECO:0000313" key="1">
    <source>
        <dbReference type="EMBL" id="GCE11331.1"/>
    </source>
</evidence>
<dbReference type="Proteomes" id="UP000287352">
    <property type="component" value="Unassembled WGS sequence"/>
</dbReference>